<dbReference type="Proteomes" id="UP000695022">
    <property type="component" value="Unplaced"/>
</dbReference>
<evidence type="ECO:0000256" key="3">
    <source>
        <dbReference type="ARBA" id="ARBA00016840"/>
    </source>
</evidence>
<evidence type="ECO:0000313" key="8">
    <source>
        <dbReference type="RefSeq" id="XP_014662547.1"/>
    </source>
</evidence>
<proteinExistence type="inferred from homology"/>
<keyword evidence="5" id="KW-0206">Cytoskeleton</keyword>
<feature type="region of interest" description="Disordered" evidence="6">
    <location>
        <begin position="1"/>
        <end position="25"/>
    </location>
</feature>
<evidence type="ECO:0000256" key="2">
    <source>
        <dbReference type="ARBA" id="ARBA00010305"/>
    </source>
</evidence>
<evidence type="ECO:0000256" key="1">
    <source>
        <dbReference type="ARBA" id="ARBA00004245"/>
    </source>
</evidence>
<dbReference type="PANTHER" id="PTHR46321">
    <property type="entry name" value="KIF1-BINDING PROTEIN"/>
    <property type="match status" value="1"/>
</dbReference>
<evidence type="ECO:0000256" key="4">
    <source>
        <dbReference type="ARBA" id="ARBA00022490"/>
    </source>
</evidence>
<dbReference type="GeneID" id="106805468"/>
<protein>
    <recommendedName>
        <fullName evidence="3">KIF-binding protein</fullName>
    </recommendedName>
</protein>
<comment type="subcellular location">
    <subcellularLocation>
        <location evidence="1">Cytoplasm</location>
        <location evidence="1">Cytoskeleton</location>
    </subcellularLocation>
</comment>
<organism evidence="7 8">
    <name type="scientific">Priapulus caudatus</name>
    <name type="common">Priapulid worm</name>
    <dbReference type="NCBI Taxonomy" id="37621"/>
    <lineage>
        <taxon>Eukaryota</taxon>
        <taxon>Metazoa</taxon>
        <taxon>Ecdysozoa</taxon>
        <taxon>Scalidophora</taxon>
        <taxon>Priapulida</taxon>
        <taxon>Priapulimorpha</taxon>
        <taxon>Priapulimorphida</taxon>
        <taxon>Priapulidae</taxon>
        <taxon>Priapulus</taxon>
    </lineage>
</organism>
<evidence type="ECO:0000313" key="7">
    <source>
        <dbReference type="Proteomes" id="UP000695022"/>
    </source>
</evidence>
<gene>
    <name evidence="8" type="primary">LOC106805468</name>
</gene>
<dbReference type="RefSeq" id="XP_014662547.1">
    <property type="nucleotide sequence ID" value="XM_014807061.1"/>
</dbReference>
<dbReference type="PANTHER" id="PTHR46321:SF1">
    <property type="entry name" value="KIF-BINDING PROTEIN"/>
    <property type="match status" value="1"/>
</dbReference>
<dbReference type="InterPro" id="IPR022083">
    <property type="entry name" value="KBP"/>
</dbReference>
<evidence type="ECO:0000256" key="5">
    <source>
        <dbReference type="ARBA" id="ARBA00023212"/>
    </source>
</evidence>
<comment type="similarity">
    <text evidence="2">Belongs to the KIF-binding protein family.</text>
</comment>
<name>A0ABM1DRH6_PRICU</name>
<accession>A0ABM1DRH6</accession>
<keyword evidence="4" id="KW-0963">Cytoplasm</keyword>
<dbReference type="Pfam" id="PF12309">
    <property type="entry name" value="KBP_C"/>
    <property type="match status" value="1"/>
</dbReference>
<keyword evidence="7" id="KW-1185">Reference proteome</keyword>
<evidence type="ECO:0000256" key="6">
    <source>
        <dbReference type="SAM" id="MobiDB-lite"/>
    </source>
</evidence>
<reference evidence="8" key="1">
    <citation type="submission" date="2025-08" db="UniProtKB">
        <authorList>
            <consortium name="RefSeq"/>
        </authorList>
    </citation>
    <scope>IDENTIFICATION</scope>
</reference>
<sequence>MARNSRQGYKGPIPACRRKSRAADDTRSGYSFFVNVRRKKSDLTERQKNAFQLADPSLADARKFYSLYDHVLDYAELTCDSSLLYKLLTFFESDFERKSKMHKRHVDTPRGVLGELTPFHYLLVCR</sequence>